<dbReference type="GO" id="GO:0046872">
    <property type="term" value="F:metal ion binding"/>
    <property type="evidence" value="ECO:0007669"/>
    <property type="project" value="UniProtKB-KW"/>
</dbReference>
<protein>
    <recommendedName>
        <fullName evidence="3">Lipoxygenase domain-containing protein</fullName>
    </recommendedName>
</protein>
<keyword evidence="1" id="KW-0479">Metal-binding</keyword>
<keyword evidence="5" id="KW-1185">Reference proteome</keyword>
<dbReference type="AlphaFoldDB" id="U7QTP7"/>
<dbReference type="Proteomes" id="UP000017133">
    <property type="component" value="Unassembled WGS sequence"/>
</dbReference>
<proteinExistence type="predicted"/>
<gene>
    <name evidence="4" type="ORF">O185_20495</name>
</gene>
<dbReference type="InterPro" id="IPR000907">
    <property type="entry name" value="LipOase"/>
</dbReference>
<name>U7QTP7_PHOTE</name>
<accession>U7QTP7</accession>
<keyword evidence="2" id="KW-0560">Oxidoreductase</keyword>
<dbReference type="EMBL" id="AXDT01000213">
    <property type="protein sequence ID" value="ERT11248.1"/>
    <property type="molecule type" value="Genomic_DNA"/>
</dbReference>
<evidence type="ECO:0000259" key="3">
    <source>
        <dbReference type="PROSITE" id="PS51393"/>
    </source>
</evidence>
<reference evidence="4 5" key="1">
    <citation type="submission" date="2013-10" db="EMBL/GenBank/DDBJ databases">
        <title>Whole Genome Shotgun Sequence of Photorhabdus temperata J3.</title>
        <authorList>
            <person name="Park G.-S."/>
            <person name="Hong S.-J."/>
            <person name="Shin J.-H."/>
        </authorList>
    </citation>
    <scope>NUCLEOTIDE SEQUENCE [LARGE SCALE GENOMIC DNA]</scope>
    <source>
        <strain evidence="4 5">J3</strain>
    </source>
</reference>
<evidence type="ECO:0000256" key="1">
    <source>
        <dbReference type="ARBA" id="ARBA00022723"/>
    </source>
</evidence>
<comment type="caution">
    <text evidence="4">The sequence shown here is derived from an EMBL/GenBank/DDBJ whole genome shotgun (WGS) entry which is preliminary data.</text>
</comment>
<evidence type="ECO:0000313" key="5">
    <source>
        <dbReference type="Proteomes" id="UP000017133"/>
    </source>
</evidence>
<dbReference type="PROSITE" id="PS51393">
    <property type="entry name" value="LIPOXYGENASE_3"/>
    <property type="match status" value="1"/>
</dbReference>
<dbReference type="InterPro" id="IPR036226">
    <property type="entry name" value="LipOase_C_sf"/>
</dbReference>
<evidence type="ECO:0000256" key="2">
    <source>
        <dbReference type="ARBA" id="ARBA00023002"/>
    </source>
</evidence>
<dbReference type="GO" id="GO:0016702">
    <property type="term" value="F:oxidoreductase activity, acting on single donors with incorporation of molecular oxygen, incorporation of two atoms of oxygen"/>
    <property type="evidence" value="ECO:0007669"/>
    <property type="project" value="InterPro"/>
</dbReference>
<dbReference type="InterPro" id="IPR013819">
    <property type="entry name" value="LipOase_C"/>
</dbReference>
<feature type="domain" description="Lipoxygenase" evidence="3">
    <location>
        <begin position="1"/>
        <end position="164"/>
    </location>
</feature>
<organism evidence="4 5">
    <name type="scientific">Photorhabdus temperata J3</name>
    <dbReference type="NCBI Taxonomy" id="1389415"/>
    <lineage>
        <taxon>Bacteria</taxon>
        <taxon>Pseudomonadati</taxon>
        <taxon>Pseudomonadota</taxon>
        <taxon>Gammaproteobacteria</taxon>
        <taxon>Enterobacterales</taxon>
        <taxon>Morganellaceae</taxon>
        <taxon>Photorhabdus</taxon>
    </lineage>
</organism>
<dbReference type="SUPFAM" id="SSF48484">
    <property type="entry name" value="Lipoxigenase"/>
    <property type="match status" value="1"/>
</dbReference>
<dbReference type="PATRIC" id="fig|1389415.4.peg.4098"/>
<dbReference type="Pfam" id="PF00305">
    <property type="entry name" value="Lipoxygenase"/>
    <property type="match status" value="1"/>
</dbReference>
<evidence type="ECO:0000313" key="4">
    <source>
        <dbReference type="EMBL" id="ERT11248.1"/>
    </source>
</evidence>
<dbReference type="Gene3D" id="1.20.245.10">
    <property type="entry name" value="Lipoxygenase-1, Domain 5"/>
    <property type="match status" value="1"/>
</dbReference>
<sequence>MDDIIDNGKIKGFKKITSRDELSQVITMIIFTSSAQHAAVNFTQPVWMMYAPAMSGILSHPKPTVVENATKNEWLKMLPVLSRAMKEIDIFTVLGNLYHGYLGEYVGRDGNSVFNSSQTQISDILESFRVDLKNIETEINERNKYRLYPYDTLLPSKIPASINI</sequence>
<dbReference type="GO" id="GO:0034440">
    <property type="term" value="P:lipid oxidation"/>
    <property type="evidence" value="ECO:0007669"/>
    <property type="project" value="InterPro"/>
</dbReference>
<dbReference type="PANTHER" id="PTHR11771">
    <property type="entry name" value="LIPOXYGENASE"/>
    <property type="match status" value="1"/>
</dbReference>